<keyword evidence="5" id="KW-1185">Reference proteome</keyword>
<evidence type="ECO:0000313" key="6">
    <source>
        <dbReference type="Proteomes" id="UP000270757"/>
    </source>
</evidence>
<dbReference type="PANTHER" id="PTHR36444:SF2">
    <property type="entry name" value="TRANSCRIPTIONAL REGULATOR PROTEIN YOBU-RELATED"/>
    <property type="match status" value="1"/>
</dbReference>
<dbReference type="EMBL" id="QZWB01000003">
    <property type="protein sequence ID" value="RJT48210.1"/>
    <property type="molecule type" value="Genomic_DNA"/>
</dbReference>
<evidence type="ECO:0000313" key="3">
    <source>
        <dbReference type="EMBL" id="RJT48210.1"/>
    </source>
</evidence>
<evidence type="ECO:0000313" key="7">
    <source>
        <dbReference type="Proteomes" id="UP000306421"/>
    </source>
</evidence>
<dbReference type="EMBL" id="QFGG01000003">
    <property type="protein sequence ID" value="TID44853.1"/>
    <property type="molecule type" value="Genomic_DNA"/>
</dbReference>
<evidence type="ECO:0000313" key="4">
    <source>
        <dbReference type="EMBL" id="TID44853.1"/>
    </source>
</evidence>
<dbReference type="PANTHER" id="PTHR36444">
    <property type="entry name" value="TRANSCRIPTIONAL REGULATOR PROTEIN YOBU-RELATED"/>
    <property type="match status" value="1"/>
</dbReference>
<reference evidence="2 5" key="1">
    <citation type="submission" date="2018-04" db="EMBL/GenBank/DDBJ databases">
        <title>Whole genome sequence comparison of clinical and drinking water Legionella pneumophila isolates associated with the Flint Water Crisis.</title>
        <authorList>
            <person name="Garner E."/>
            <person name="Brown C."/>
            <person name="Schwake O."/>
            <person name="Coil D."/>
            <person name="Jospin G."/>
            <person name="Eisen J."/>
            <person name="Edwards M."/>
            <person name="Pruden A."/>
        </authorList>
    </citation>
    <scope>NUCLEOTIDE SEQUENCE [LARGE SCALE GENOMIC DNA]</scope>
    <source>
        <strain evidence="2 5">Genessee03</strain>
    </source>
</reference>
<evidence type="ECO:0000313" key="2">
    <source>
        <dbReference type="EMBL" id="PUT47349.1"/>
    </source>
</evidence>
<dbReference type="InterPro" id="IPR010499">
    <property type="entry name" value="AraC_E-bd"/>
</dbReference>
<name>A0A3A5LRX5_9GAMM</name>
<dbReference type="SUPFAM" id="SSF55136">
    <property type="entry name" value="Probable bacterial effector-binding domain"/>
    <property type="match status" value="1"/>
</dbReference>
<dbReference type="Proteomes" id="UP000251035">
    <property type="component" value="Unassembled WGS sequence"/>
</dbReference>
<dbReference type="Proteomes" id="UP000270757">
    <property type="component" value="Unassembled WGS sequence"/>
</dbReference>
<dbReference type="Proteomes" id="UP000306421">
    <property type="component" value="Unassembled WGS sequence"/>
</dbReference>
<feature type="domain" description="AraC effector-binding" evidence="1">
    <location>
        <begin position="14"/>
        <end position="163"/>
    </location>
</feature>
<dbReference type="Gene3D" id="3.20.80.10">
    <property type="entry name" value="Regulatory factor, effector binding domain"/>
    <property type="match status" value="1"/>
</dbReference>
<sequence>MHPAQPRNRRMIPATPTLQTVSEFPIVGLSVRTDNACEFNPFTAKLPALWQELHQQAWVKPSHAGLYGVYSDYESDVNGAYTVTAGIALSDHPSPESSLARITVPQGSYLVFTSQGVMPQAIIHAWQSVWAYFAANPGHRRTYRVDFEHYSGPLDCAVYIGVQDA</sequence>
<dbReference type="InterPro" id="IPR029441">
    <property type="entry name" value="Cass2"/>
</dbReference>
<evidence type="ECO:0000313" key="5">
    <source>
        <dbReference type="Proteomes" id="UP000251035"/>
    </source>
</evidence>
<dbReference type="InterPro" id="IPR011256">
    <property type="entry name" value="Reg_factor_effector_dom_sf"/>
</dbReference>
<evidence type="ECO:0000259" key="1">
    <source>
        <dbReference type="SMART" id="SM00871"/>
    </source>
</evidence>
<dbReference type="SMART" id="SM00871">
    <property type="entry name" value="AraC_E_bind"/>
    <property type="match status" value="1"/>
</dbReference>
<dbReference type="AlphaFoldDB" id="A0A3A5LRX5"/>
<dbReference type="OrthoDB" id="3173400at2"/>
<protein>
    <submittedName>
        <fullName evidence="2 3">Transcriptional regulator</fullName>
    </submittedName>
</protein>
<proteinExistence type="predicted"/>
<gene>
    <name evidence="3" type="ORF">D6J04_03685</name>
    <name evidence="2" type="ORF">DB745_08400</name>
    <name evidence="4" type="ORF">DIZ81_04985</name>
</gene>
<dbReference type="EMBL" id="QCXM01000007">
    <property type="protein sequence ID" value="PUT47349.1"/>
    <property type="molecule type" value="Genomic_DNA"/>
</dbReference>
<reference evidence="3 6" key="3">
    <citation type="submission" date="2018-09" db="EMBL/GenBank/DDBJ databases">
        <title>Draft genome sequences of Legionella taurinensis isolated from water samples.</title>
        <authorList>
            <person name="Chakeri A."/>
            <person name="Allerberger F."/>
            <person name="Kundi M."/>
            <person name="Ruppitsch W."/>
            <person name="Schmid D."/>
        </authorList>
    </citation>
    <scope>NUCLEOTIDE SEQUENCE [LARGE SCALE GENOMIC DNA]</scope>
    <source>
        <strain evidence="3 6">4570-18-6</strain>
    </source>
</reference>
<comment type="caution">
    <text evidence="3">The sequence shown here is derived from an EMBL/GenBank/DDBJ whole genome shotgun (WGS) entry which is preliminary data.</text>
</comment>
<dbReference type="Pfam" id="PF14526">
    <property type="entry name" value="Cass2"/>
    <property type="match status" value="1"/>
</dbReference>
<organism evidence="3 6">
    <name type="scientific">Legionella taurinensis</name>
    <dbReference type="NCBI Taxonomy" id="70611"/>
    <lineage>
        <taxon>Bacteria</taxon>
        <taxon>Pseudomonadati</taxon>
        <taxon>Pseudomonadota</taxon>
        <taxon>Gammaproteobacteria</taxon>
        <taxon>Legionellales</taxon>
        <taxon>Legionellaceae</taxon>
        <taxon>Legionella</taxon>
    </lineage>
</organism>
<reference evidence="4 7" key="2">
    <citation type="submission" date="2018-04" db="EMBL/GenBank/DDBJ databases">
        <title>Whole genome sequence comparison of clinical and drinking water Legionella pneumophila isolates.</title>
        <authorList>
            <person name="Garner E."/>
        </authorList>
    </citation>
    <scope>NUCLEOTIDE SEQUENCE [LARGE SCALE GENOMIC DNA]</scope>
    <source>
        <strain evidence="4 7">WH02</strain>
    </source>
</reference>
<dbReference type="InterPro" id="IPR053182">
    <property type="entry name" value="YobU-like_regulator"/>
</dbReference>
<accession>A0A3A5LRX5</accession>